<evidence type="ECO:0000256" key="3">
    <source>
        <dbReference type="ARBA" id="ARBA00023136"/>
    </source>
</evidence>
<dbReference type="Pfam" id="PF05481">
    <property type="entry name" value="Myco_19_kDa"/>
    <property type="match status" value="1"/>
</dbReference>
<evidence type="ECO:0000256" key="5">
    <source>
        <dbReference type="ARBA" id="ARBA00023288"/>
    </source>
</evidence>
<dbReference type="PROSITE" id="PS51257">
    <property type="entry name" value="PROKAR_LIPOPROTEIN"/>
    <property type="match status" value="1"/>
</dbReference>
<organism evidence="7 8">
    <name type="scientific">Mycolicibacterium chitae</name>
    <name type="common">Mycobacterium chitae</name>
    <dbReference type="NCBI Taxonomy" id="1792"/>
    <lineage>
        <taxon>Bacteria</taxon>
        <taxon>Bacillati</taxon>
        <taxon>Actinomycetota</taxon>
        <taxon>Actinomycetes</taxon>
        <taxon>Mycobacteriales</taxon>
        <taxon>Mycobacteriaceae</taxon>
        <taxon>Mycolicibacterium</taxon>
    </lineage>
</organism>
<dbReference type="GO" id="GO:0016020">
    <property type="term" value="C:membrane"/>
    <property type="evidence" value="ECO:0007669"/>
    <property type="project" value="InterPro"/>
</dbReference>
<keyword evidence="3" id="KW-0472">Membrane</keyword>
<protein>
    <submittedName>
        <fullName evidence="7">Conserved lipoprotein/antigen</fullName>
    </submittedName>
</protein>
<gene>
    <name evidence="7" type="ORF">NCTC10485_00225</name>
</gene>
<keyword evidence="5 7" id="KW-0449">Lipoprotein</keyword>
<dbReference type="InterPro" id="IPR008691">
    <property type="entry name" value="LpqH"/>
</dbReference>
<proteinExistence type="predicted"/>
<evidence type="ECO:0000256" key="2">
    <source>
        <dbReference type="ARBA" id="ARBA00022729"/>
    </source>
</evidence>
<keyword evidence="2" id="KW-0732">Signal</keyword>
<feature type="compositionally biased region" description="Polar residues" evidence="6">
    <location>
        <begin position="39"/>
        <end position="48"/>
    </location>
</feature>
<feature type="region of interest" description="Disordered" evidence="6">
    <location>
        <begin position="27"/>
        <end position="48"/>
    </location>
</feature>
<dbReference type="EMBL" id="LR134355">
    <property type="protein sequence ID" value="VEG44610.1"/>
    <property type="molecule type" value="Genomic_DNA"/>
</dbReference>
<keyword evidence="1" id="KW-1003">Cell membrane</keyword>
<name>A0A448HX09_MYCCI</name>
<sequence>MVKRAFAVAVSGAAILIGGLVGCSNDSSNSDRVHEATESAKSAVNEATETAKSAVTSATDAAKEAIDGPSVSIDGEDQNIEGNVTCAAMGGNVQIAIGDAAGGVGAQVSEGDDPVVRSVGLGNVGGVALGYTEGVPGGEATATKDGNTYTITGTASGADMANPMEMVTKPFEIKVTCP</sequence>
<feature type="compositionally biased region" description="Basic and acidic residues" evidence="6">
    <location>
        <begin position="29"/>
        <end position="38"/>
    </location>
</feature>
<accession>A0A448HX09</accession>
<dbReference type="AlphaFoldDB" id="A0A448HX09"/>
<evidence type="ECO:0000256" key="1">
    <source>
        <dbReference type="ARBA" id="ARBA00022475"/>
    </source>
</evidence>
<evidence type="ECO:0000313" key="7">
    <source>
        <dbReference type="EMBL" id="VEG44610.1"/>
    </source>
</evidence>
<evidence type="ECO:0000313" key="8">
    <source>
        <dbReference type="Proteomes" id="UP000282551"/>
    </source>
</evidence>
<dbReference type="Proteomes" id="UP000282551">
    <property type="component" value="Chromosome"/>
</dbReference>
<evidence type="ECO:0000256" key="4">
    <source>
        <dbReference type="ARBA" id="ARBA00023139"/>
    </source>
</evidence>
<keyword evidence="8" id="KW-1185">Reference proteome</keyword>
<reference evidence="7 8" key="1">
    <citation type="submission" date="2018-12" db="EMBL/GenBank/DDBJ databases">
        <authorList>
            <consortium name="Pathogen Informatics"/>
        </authorList>
    </citation>
    <scope>NUCLEOTIDE SEQUENCE [LARGE SCALE GENOMIC DNA]</scope>
    <source>
        <strain evidence="7 8">NCTC10485</strain>
    </source>
</reference>
<evidence type="ECO:0000256" key="6">
    <source>
        <dbReference type="SAM" id="MobiDB-lite"/>
    </source>
</evidence>
<keyword evidence="4" id="KW-0564">Palmitate</keyword>